<keyword evidence="16" id="KW-1185">Reference proteome</keyword>
<sequence>MSGLAREQLQLFLNISGKTKVVRVNEELCLFQKGASKHEDKVGSVPYFLFLLVSSENKHLGCWMLDLNRSSVFLNVSTFLYMKFLMVWALVLMADFILEFRFEYLWPFWLLMRSVYDSFKFQGLAFSVFFVSIAITSDVRKQKDVQKDNEFYIKLIQQALPPELQNVEKQKALPAKSEEEGISVLPIDEKSSTSSADKTAANTVTQSTSKNNIRKRCKTPQNRPTIKSEQRGRAKIPDQRVYTQREKHTKDKETISSLERKVNEEKKSKGSIEQQLNAERKAKKAEDAAAARAG</sequence>
<evidence type="ECO:0000256" key="9">
    <source>
        <dbReference type="ARBA" id="ARBA00023136"/>
    </source>
</evidence>
<evidence type="ECO:0000256" key="7">
    <source>
        <dbReference type="ARBA" id="ARBA00022824"/>
    </source>
</evidence>
<feature type="transmembrane region" description="Helical" evidence="14">
    <location>
        <begin position="72"/>
        <end position="98"/>
    </location>
</feature>
<proteinExistence type="predicted"/>
<gene>
    <name evidence="15" type="ORF">MAR_018638</name>
</gene>
<evidence type="ECO:0000256" key="13">
    <source>
        <dbReference type="SAM" id="MobiDB-lite"/>
    </source>
</evidence>
<keyword evidence="9 14" id="KW-0472">Membrane</keyword>
<protein>
    <recommendedName>
        <fullName evidence="4">Macoilin</fullName>
    </recommendedName>
    <alternativeName>
        <fullName evidence="12">Transmembrane protein 57</fullName>
    </alternativeName>
</protein>
<organism evidence="15 16">
    <name type="scientific">Mya arenaria</name>
    <name type="common">Soft-shell clam</name>
    <dbReference type="NCBI Taxonomy" id="6604"/>
    <lineage>
        <taxon>Eukaryota</taxon>
        <taxon>Metazoa</taxon>
        <taxon>Spiralia</taxon>
        <taxon>Lophotrochozoa</taxon>
        <taxon>Mollusca</taxon>
        <taxon>Bivalvia</taxon>
        <taxon>Autobranchia</taxon>
        <taxon>Heteroconchia</taxon>
        <taxon>Euheterodonta</taxon>
        <taxon>Imparidentia</taxon>
        <taxon>Neoheterodontei</taxon>
        <taxon>Myida</taxon>
        <taxon>Myoidea</taxon>
        <taxon>Myidae</taxon>
        <taxon>Mya</taxon>
    </lineage>
</organism>
<comment type="subcellular location">
    <subcellularLocation>
        <location evidence="2">Nucleus membrane</location>
        <topology evidence="2">Multi-pass membrane protein</topology>
    </subcellularLocation>
    <subcellularLocation>
        <location evidence="3">Rough endoplasmic reticulum membrane</location>
        <topology evidence="3">Multi-pass membrane protein</topology>
    </subcellularLocation>
</comment>
<evidence type="ECO:0000256" key="1">
    <source>
        <dbReference type="ARBA" id="ARBA00003440"/>
    </source>
</evidence>
<evidence type="ECO:0000256" key="12">
    <source>
        <dbReference type="ARBA" id="ARBA00031129"/>
    </source>
</evidence>
<feature type="compositionally biased region" description="Low complexity" evidence="13">
    <location>
        <begin position="192"/>
        <end position="201"/>
    </location>
</feature>
<evidence type="ECO:0000256" key="5">
    <source>
        <dbReference type="ARBA" id="ARBA00022553"/>
    </source>
</evidence>
<feature type="region of interest" description="Disordered" evidence="13">
    <location>
        <begin position="184"/>
        <end position="294"/>
    </location>
</feature>
<keyword evidence="8 14" id="KW-1133">Transmembrane helix</keyword>
<evidence type="ECO:0000256" key="2">
    <source>
        <dbReference type="ARBA" id="ARBA00004232"/>
    </source>
</evidence>
<evidence type="ECO:0000256" key="14">
    <source>
        <dbReference type="SAM" id="Phobius"/>
    </source>
</evidence>
<dbReference type="PANTHER" id="PTHR47464">
    <property type="entry name" value="MACOILIN"/>
    <property type="match status" value="1"/>
</dbReference>
<feature type="compositionally biased region" description="Basic and acidic residues" evidence="13">
    <location>
        <begin position="278"/>
        <end position="294"/>
    </location>
</feature>
<feature type="transmembrane region" description="Helical" evidence="14">
    <location>
        <begin position="118"/>
        <end position="137"/>
    </location>
</feature>
<reference evidence="15" key="1">
    <citation type="submission" date="2022-11" db="EMBL/GenBank/DDBJ databases">
        <title>Centuries of genome instability and evolution in soft-shell clam transmissible cancer (bioRxiv).</title>
        <authorList>
            <person name="Hart S.F.M."/>
            <person name="Yonemitsu M.A."/>
            <person name="Giersch R.M."/>
            <person name="Beal B.F."/>
            <person name="Arriagada G."/>
            <person name="Davis B.W."/>
            <person name="Ostrander E.A."/>
            <person name="Goff S.P."/>
            <person name="Metzger M.J."/>
        </authorList>
    </citation>
    <scope>NUCLEOTIDE SEQUENCE</scope>
    <source>
        <strain evidence="15">MELC-2E11</strain>
        <tissue evidence="15">Siphon/mantle</tissue>
    </source>
</reference>
<evidence type="ECO:0000256" key="6">
    <source>
        <dbReference type="ARBA" id="ARBA00022692"/>
    </source>
</evidence>
<dbReference type="Proteomes" id="UP001164746">
    <property type="component" value="Chromosome 6"/>
</dbReference>
<evidence type="ECO:0000256" key="11">
    <source>
        <dbReference type="ARBA" id="ARBA00023242"/>
    </source>
</evidence>
<accession>A0ABY7EHT3</accession>
<dbReference type="EMBL" id="CP111017">
    <property type="protein sequence ID" value="WAR08680.1"/>
    <property type="molecule type" value="Genomic_DNA"/>
</dbReference>
<keyword evidence="7" id="KW-0256">Endoplasmic reticulum</keyword>
<keyword evidence="10" id="KW-0325">Glycoprotein</keyword>
<keyword evidence="6 14" id="KW-0812">Transmembrane</keyword>
<comment type="function">
    <text evidence="1">Plays a role in the regulation of neuronal activity.</text>
</comment>
<keyword evidence="5" id="KW-0597">Phosphoprotein</keyword>
<evidence type="ECO:0000256" key="8">
    <source>
        <dbReference type="ARBA" id="ARBA00022989"/>
    </source>
</evidence>
<dbReference type="Pfam" id="PF09726">
    <property type="entry name" value="Macoilin"/>
    <property type="match status" value="1"/>
</dbReference>
<name>A0ABY7EHT3_MYAAR</name>
<dbReference type="InterPro" id="IPR019130">
    <property type="entry name" value="Macoilin"/>
</dbReference>
<evidence type="ECO:0000256" key="10">
    <source>
        <dbReference type="ARBA" id="ARBA00023180"/>
    </source>
</evidence>
<evidence type="ECO:0000313" key="16">
    <source>
        <dbReference type="Proteomes" id="UP001164746"/>
    </source>
</evidence>
<feature type="compositionally biased region" description="Polar residues" evidence="13">
    <location>
        <begin position="202"/>
        <end position="211"/>
    </location>
</feature>
<dbReference type="PANTHER" id="PTHR47464:SF2">
    <property type="entry name" value="MACOILIN"/>
    <property type="match status" value="1"/>
</dbReference>
<evidence type="ECO:0000313" key="15">
    <source>
        <dbReference type="EMBL" id="WAR08680.1"/>
    </source>
</evidence>
<evidence type="ECO:0000256" key="3">
    <source>
        <dbReference type="ARBA" id="ARBA00004269"/>
    </source>
</evidence>
<feature type="compositionally biased region" description="Basic and acidic residues" evidence="13">
    <location>
        <begin position="226"/>
        <end position="270"/>
    </location>
</feature>
<evidence type="ECO:0000256" key="4">
    <source>
        <dbReference type="ARBA" id="ARBA00021882"/>
    </source>
</evidence>
<keyword evidence="11" id="KW-0539">Nucleus</keyword>